<keyword evidence="5 9" id="KW-0812">Transmembrane</keyword>
<evidence type="ECO:0000256" key="4">
    <source>
        <dbReference type="ARBA" id="ARBA00022519"/>
    </source>
</evidence>
<comment type="similarity">
    <text evidence="8 9">Belongs to the TRAP transporter small permease family.</text>
</comment>
<name>A0A7W1WXT5_9GAMM</name>
<feature type="transmembrane region" description="Helical" evidence="9">
    <location>
        <begin position="69"/>
        <end position="87"/>
    </location>
</feature>
<dbReference type="Pfam" id="PF04290">
    <property type="entry name" value="DctQ"/>
    <property type="match status" value="1"/>
</dbReference>
<keyword evidence="2 9" id="KW-0813">Transport</keyword>
<keyword evidence="3" id="KW-1003">Cell membrane</keyword>
<evidence type="ECO:0000256" key="3">
    <source>
        <dbReference type="ARBA" id="ARBA00022475"/>
    </source>
</evidence>
<evidence type="ECO:0000313" key="12">
    <source>
        <dbReference type="Proteomes" id="UP000538931"/>
    </source>
</evidence>
<feature type="transmembrane region" description="Helical" evidence="9">
    <location>
        <begin position="107"/>
        <end position="128"/>
    </location>
</feature>
<evidence type="ECO:0000259" key="10">
    <source>
        <dbReference type="Pfam" id="PF04290"/>
    </source>
</evidence>
<feature type="transmembrane region" description="Helical" evidence="9">
    <location>
        <begin position="34"/>
        <end position="57"/>
    </location>
</feature>
<evidence type="ECO:0000256" key="8">
    <source>
        <dbReference type="ARBA" id="ARBA00038436"/>
    </source>
</evidence>
<dbReference type="PANTHER" id="PTHR35011">
    <property type="entry name" value="2,3-DIKETO-L-GULONATE TRAP TRANSPORTER SMALL PERMEASE PROTEIN YIAM"/>
    <property type="match status" value="1"/>
</dbReference>
<sequence>MQHYSPVLATSDKVEVARINLASITEFLHTAYKVMMFLAGFGLAALMFAQVILRYFFDSPFAGVEEVSILLGVWVYFLGMGYATLTREHIQGGIVSLLVQDPWKLKLIELLALLISLTAAIIFGYFACKYAIFVIEKGRSSIYLRWPKGLWSASMIAGFGMMCICFLVQAGKAWNELQQLSRNKTTGGTE</sequence>
<reference evidence="11 12" key="1">
    <citation type="submission" date="2020-07" db="EMBL/GenBank/DDBJ databases">
        <title>Bacterium isolated from marien macroalgae.</title>
        <authorList>
            <person name="Zhu K."/>
            <person name="Lu D."/>
            <person name="Du Z."/>
        </authorList>
    </citation>
    <scope>NUCLEOTIDE SEQUENCE [LARGE SCALE GENOMIC DNA]</scope>
    <source>
        <strain evidence="11 12">3-1745</strain>
    </source>
</reference>
<evidence type="ECO:0000256" key="5">
    <source>
        <dbReference type="ARBA" id="ARBA00022692"/>
    </source>
</evidence>
<keyword evidence="6 9" id="KW-1133">Transmembrane helix</keyword>
<evidence type="ECO:0000256" key="7">
    <source>
        <dbReference type="ARBA" id="ARBA00023136"/>
    </source>
</evidence>
<keyword evidence="12" id="KW-1185">Reference proteome</keyword>
<dbReference type="PANTHER" id="PTHR35011:SF2">
    <property type="entry name" value="2,3-DIKETO-L-GULONATE TRAP TRANSPORTER SMALL PERMEASE PROTEIN YIAM"/>
    <property type="match status" value="1"/>
</dbReference>
<dbReference type="GO" id="GO:0015740">
    <property type="term" value="P:C4-dicarboxylate transport"/>
    <property type="evidence" value="ECO:0007669"/>
    <property type="project" value="TreeGrafter"/>
</dbReference>
<evidence type="ECO:0000256" key="1">
    <source>
        <dbReference type="ARBA" id="ARBA00004429"/>
    </source>
</evidence>
<evidence type="ECO:0000256" key="6">
    <source>
        <dbReference type="ARBA" id="ARBA00022989"/>
    </source>
</evidence>
<comment type="subunit">
    <text evidence="9">The complex comprises the extracytoplasmic solute receptor protein and the two transmembrane proteins.</text>
</comment>
<proteinExistence type="inferred from homology"/>
<keyword evidence="4 9" id="KW-0997">Cell inner membrane</keyword>
<evidence type="ECO:0000313" key="11">
    <source>
        <dbReference type="EMBL" id="MBA4502224.1"/>
    </source>
</evidence>
<comment type="function">
    <text evidence="9">Part of the tripartite ATP-independent periplasmic (TRAP) transport system.</text>
</comment>
<dbReference type="InterPro" id="IPR007387">
    <property type="entry name" value="TRAP_DctQ"/>
</dbReference>
<dbReference type="AlphaFoldDB" id="A0A7W1WXT5"/>
<dbReference type="Proteomes" id="UP000538931">
    <property type="component" value="Unassembled WGS sequence"/>
</dbReference>
<evidence type="ECO:0000256" key="9">
    <source>
        <dbReference type="RuleBase" id="RU369079"/>
    </source>
</evidence>
<comment type="subcellular location">
    <subcellularLocation>
        <location evidence="1 9">Cell inner membrane</location>
        <topology evidence="1 9">Multi-pass membrane protein</topology>
    </subcellularLocation>
</comment>
<protein>
    <recommendedName>
        <fullName evidence="9">TRAP transporter small permease protein</fullName>
    </recommendedName>
</protein>
<organism evidence="11 12">
    <name type="scientific">Marinobacterium marinum</name>
    <dbReference type="NCBI Taxonomy" id="2756129"/>
    <lineage>
        <taxon>Bacteria</taxon>
        <taxon>Pseudomonadati</taxon>
        <taxon>Pseudomonadota</taxon>
        <taxon>Gammaproteobacteria</taxon>
        <taxon>Oceanospirillales</taxon>
        <taxon>Oceanospirillaceae</taxon>
        <taxon>Marinobacterium</taxon>
    </lineage>
</organism>
<dbReference type="GO" id="GO:0022857">
    <property type="term" value="F:transmembrane transporter activity"/>
    <property type="evidence" value="ECO:0007669"/>
    <property type="project" value="UniProtKB-UniRule"/>
</dbReference>
<comment type="caution">
    <text evidence="11">The sequence shown here is derived from an EMBL/GenBank/DDBJ whole genome shotgun (WGS) entry which is preliminary data.</text>
</comment>
<dbReference type="InterPro" id="IPR055348">
    <property type="entry name" value="DctQ"/>
</dbReference>
<keyword evidence="7 9" id="KW-0472">Membrane</keyword>
<accession>A0A7W1WXT5</accession>
<dbReference type="RefSeq" id="WP_181738835.1">
    <property type="nucleotide sequence ID" value="NZ_JACEMT010000043.1"/>
</dbReference>
<dbReference type="EMBL" id="JACEMT010000043">
    <property type="protein sequence ID" value="MBA4502224.1"/>
    <property type="molecule type" value="Genomic_DNA"/>
</dbReference>
<gene>
    <name evidence="11" type="ORF">H1S06_07585</name>
</gene>
<dbReference type="GO" id="GO:0005886">
    <property type="term" value="C:plasma membrane"/>
    <property type="evidence" value="ECO:0007669"/>
    <property type="project" value="UniProtKB-SubCell"/>
</dbReference>
<evidence type="ECO:0000256" key="2">
    <source>
        <dbReference type="ARBA" id="ARBA00022448"/>
    </source>
</evidence>
<feature type="transmembrane region" description="Helical" evidence="9">
    <location>
        <begin position="149"/>
        <end position="170"/>
    </location>
</feature>
<feature type="domain" description="Tripartite ATP-independent periplasmic transporters DctQ component" evidence="10">
    <location>
        <begin position="43"/>
        <end position="173"/>
    </location>
</feature>